<dbReference type="GO" id="GO:0005886">
    <property type="term" value="C:plasma membrane"/>
    <property type="evidence" value="ECO:0007669"/>
    <property type="project" value="UniProtKB-SubCell"/>
</dbReference>
<evidence type="ECO:0000259" key="8">
    <source>
        <dbReference type="PROSITE" id="PS50928"/>
    </source>
</evidence>
<protein>
    <submittedName>
        <fullName evidence="9">ABC transporter permease</fullName>
    </submittedName>
</protein>
<keyword evidence="3" id="KW-1003">Cell membrane</keyword>
<dbReference type="SUPFAM" id="SSF161098">
    <property type="entry name" value="MetI-like"/>
    <property type="match status" value="1"/>
</dbReference>
<dbReference type="Proteomes" id="UP000289260">
    <property type="component" value="Chromosome"/>
</dbReference>
<dbReference type="InterPro" id="IPR035906">
    <property type="entry name" value="MetI-like_sf"/>
</dbReference>
<reference evidence="9 10" key="1">
    <citation type="submission" date="2019-02" db="EMBL/GenBank/DDBJ databases">
        <authorList>
            <person name="Sun L."/>
            <person name="Pan D."/>
            <person name="Wu X."/>
        </authorList>
    </citation>
    <scope>NUCLEOTIDE SEQUENCE [LARGE SCALE GENOMIC DNA]</scope>
    <source>
        <strain evidence="9 10">JW-1</strain>
    </source>
</reference>
<dbReference type="AlphaFoldDB" id="A0A4V0Z1N7"/>
<dbReference type="CDD" id="cd06261">
    <property type="entry name" value="TM_PBP2"/>
    <property type="match status" value="1"/>
</dbReference>
<feature type="transmembrane region" description="Helical" evidence="7">
    <location>
        <begin position="152"/>
        <end position="172"/>
    </location>
</feature>
<evidence type="ECO:0000256" key="5">
    <source>
        <dbReference type="ARBA" id="ARBA00022989"/>
    </source>
</evidence>
<dbReference type="KEGG" id="ltr:EVS81_09515"/>
<feature type="transmembrane region" description="Helical" evidence="7">
    <location>
        <begin position="93"/>
        <end position="113"/>
    </location>
</feature>
<evidence type="ECO:0000256" key="6">
    <source>
        <dbReference type="ARBA" id="ARBA00023136"/>
    </source>
</evidence>
<dbReference type="OrthoDB" id="3173654at2"/>
<accession>A0A4V0Z1N7</accession>
<keyword evidence="5 7" id="KW-1133">Transmembrane helix</keyword>
<name>A0A4V0Z1N7_9MICO</name>
<feature type="transmembrane region" description="Helical" evidence="7">
    <location>
        <begin position="125"/>
        <end position="146"/>
    </location>
</feature>
<keyword evidence="10" id="KW-1185">Reference proteome</keyword>
<comment type="similarity">
    <text evidence="7">Belongs to the binding-protein-dependent transport system permease family.</text>
</comment>
<evidence type="ECO:0000256" key="4">
    <source>
        <dbReference type="ARBA" id="ARBA00022692"/>
    </source>
</evidence>
<evidence type="ECO:0000256" key="3">
    <source>
        <dbReference type="ARBA" id="ARBA00022475"/>
    </source>
</evidence>
<proteinExistence type="inferred from homology"/>
<dbReference type="RefSeq" id="WP_130110180.1">
    <property type="nucleotide sequence ID" value="NZ_CP035806.1"/>
</dbReference>
<feature type="transmembrane region" description="Helical" evidence="7">
    <location>
        <begin position="217"/>
        <end position="237"/>
    </location>
</feature>
<feature type="transmembrane region" description="Helical" evidence="7">
    <location>
        <begin position="30"/>
        <end position="51"/>
    </location>
</feature>
<keyword evidence="4 7" id="KW-0812">Transmembrane</keyword>
<dbReference type="InterPro" id="IPR000515">
    <property type="entry name" value="MetI-like"/>
</dbReference>
<dbReference type="PANTHER" id="PTHR30151:SF38">
    <property type="entry name" value="ALIPHATIC SULFONATES TRANSPORT PERMEASE PROTEIN SSUC-RELATED"/>
    <property type="match status" value="1"/>
</dbReference>
<dbReference type="Pfam" id="PF00528">
    <property type="entry name" value="BPD_transp_1"/>
    <property type="match status" value="1"/>
</dbReference>
<evidence type="ECO:0000256" key="1">
    <source>
        <dbReference type="ARBA" id="ARBA00004651"/>
    </source>
</evidence>
<organism evidence="9 10">
    <name type="scientific">Leucobacter triazinivorans</name>
    <dbReference type="NCBI Taxonomy" id="1784719"/>
    <lineage>
        <taxon>Bacteria</taxon>
        <taxon>Bacillati</taxon>
        <taxon>Actinomycetota</taxon>
        <taxon>Actinomycetes</taxon>
        <taxon>Micrococcales</taxon>
        <taxon>Microbacteriaceae</taxon>
        <taxon>Leucobacter</taxon>
    </lineage>
</organism>
<dbReference type="PROSITE" id="PS50928">
    <property type="entry name" value="ABC_TM1"/>
    <property type="match status" value="1"/>
</dbReference>
<evidence type="ECO:0000256" key="7">
    <source>
        <dbReference type="RuleBase" id="RU363032"/>
    </source>
</evidence>
<keyword evidence="2 7" id="KW-0813">Transport</keyword>
<comment type="subcellular location">
    <subcellularLocation>
        <location evidence="1 7">Cell membrane</location>
        <topology evidence="1 7">Multi-pass membrane protein</topology>
    </subcellularLocation>
</comment>
<dbReference type="PANTHER" id="PTHR30151">
    <property type="entry name" value="ALKANE SULFONATE ABC TRANSPORTER-RELATED, MEMBRANE SUBUNIT"/>
    <property type="match status" value="1"/>
</dbReference>
<dbReference type="GO" id="GO:0055085">
    <property type="term" value="P:transmembrane transport"/>
    <property type="evidence" value="ECO:0007669"/>
    <property type="project" value="InterPro"/>
</dbReference>
<keyword evidence="6 7" id="KW-0472">Membrane</keyword>
<dbReference type="EMBL" id="CP035806">
    <property type="protein sequence ID" value="QBE49049.1"/>
    <property type="molecule type" value="Genomic_DNA"/>
</dbReference>
<feature type="transmembrane region" description="Helical" evidence="7">
    <location>
        <begin position="249"/>
        <end position="266"/>
    </location>
</feature>
<evidence type="ECO:0000313" key="9">
    <source>
        <dbReference type="EMBL" id="QBE49049.1"/>
    </source>
</evidence>
<evidence type="ECO:0000256" key="2">
    <source>
        <dbReference type="ARBA" id="ARBA00022448"/>
    </source>
</evidence>
<evidence type="ECO:0000313" key="10">
    <source>
        <dbReference type="Proteomes" id="UP000289260"/>
    </source>
</evidence>
<sequence length="284" mass="30414">MTQTTPRSLLTHGIAVPRRSSTLPARTHRAAAALGYLLVPLIVLVALWQVAATSAASPFFPPPLAIAENLWGLLSTGGTAGPLGDFLATVGRMLLGFALGSAWGIVVGVLMGLNRVARDAMTPIVEFLRSVPATAALPLFITLLGGGDDMRVAFIAYGVSWFVLINTASGVGTIHKTVLEMGRIFQVSPARQLFTIVIPAAMPKIFAGLRIASTAALLLAIVSEFMLATNGIGYLLIQAQGRFQMLDMWSWMLALALLGLLINLLLERIEHRTLAWHRLSRAKI</sequence>
<feature type="domain" description="ABC transmembrane type-1" evidence="8">
    <location>
        <begin position="86"/>
        <end position="270"/>
    </location>
</feature>
<dbReference type="Gene3D" id="1.10.3720.10">
    <property type="entry name" value="MetI-like"/>
    <property type="match status" value="1"/>
</dbReference>
<gene>
    <name evidence="9" type="ORF">EVS81_09515</name>
</gene>